<dbReference type="OrthoDB" id="678337at2759"/>
<dbReference type="Pfam" id="PF00319">
    <property type="entry name" value="SRF-TF"/>
    <property type="match status" value="1"/>
</dbReference>
<dbReference type="FunFam" id="3.40.1810.10:FF:000024">
    <property type="entry name" value="Agamous-like MADS-box protein AGL80"/>
    <property type="match status" value="1"/>
</dbReference>
<evidence type="ECO:0000256" key="3">
    <source>
        <dbReference type="ARBA" id="ARBA00023125"/>
    </source>
</evidence>
<dbReference type="GO" id="GO:0045944">
    <property type="term" value="P:positive regulation of transcription by RNA polymerase II"/>
    <property type="evidence" value="ECO:0007669"/>
    <property type="project" value="InterPro"/>
</dbReference>
<reference evidence="8 9" key="1">
    <citation type="journal article" date="2020" name="Nat. Food">
        <title>A phased Vanilla planifolia genome enables genetic improvement of flavour and production.</title>
        <authorList>
            <person name="Hasing T."/>
            <person name="Tang H."/>
            <person name="Brym M."/>
            <person name="Khazi F."/>
            <person name="Huang T."/>
            <person name="Chambers A.H."/>
        </authorList>
    </citation>
    <scope>NUCLEOTIDE SEQUENCE [LARGE SCALE GENOMIC DNA]</scope>
    <source>
        <tissue evidence="8">Leaf</tissue>
    </source>
</reference>
<dbReference type="GO" id="GO:0005634">
    <property type="term" value="C:nucleus"/>
    <property type="evidence" value="ECO:0007669"/>
    <property type="project" value="UniProtKB-SubCell"/>
</dbReference>
<proteinExistence type="predicted"/>
<dbReference type="InterPro" id="IPR036879">
    <property type="entry name" value="TF_MADSbox_sf"/>
</dbReference>
<keyword evidence="5" id="KW-0539">Nucleus</keyword>
<evidence type="ECO:0000256" key="1">
    <source>
        <dbReference type="ARBA" id="ARBA00004123"/>
    </source>
</evidence>
<evidence type="ECO:0000256" key="2">
    <source>
        <dbReference type="ARBA" id="ARBA00023015"/>
    </source>
</evidence>
<dbReference type="GO" id="GO:0000981">
    <property type="term" value="F:DNA-binding transcription factor activity, RNA polymerase II-specific"/>
    <property type="evidence" value="ECO:0007669"/>
    <property type="project" value="InterPro"/>
</dbReference>
<sequence length="248" mass="27437">MARKKVTLAYITNDSTRRATLKKRRQGLLKKARELSVLCNVPVCAVVYSPDTSLPEVWPSPEEAAAVLSQFGEMPELDKTKKMMNQEGFLQQQLHKLSDQLRRLSHENDELAGEVLLRECLSGCRPVESLGSEEVVVLLLLIDRRLKSVEMTMQQMRAHAGGRTRLLLPAPSVPVVEESIDGVAVEGMRGSNSSHDEDARMLDDYSGGQLSSKVSGDDGEGKVDDMLAMLMAEQITAWDGFFPPFSGY</sequence>
<dbReference type="SUPFAM" id="SSF55455">
    <property type="entry name" value="SRF-like"/>
    <property type="match status" value="1"/>
</dbReference>
<evidence type="ECO:0000256" key="4">
    <source>
        <dbReference type="ARBA" id="ARBA00023163"/>
    </source>
</evidence>
<feature type="domain" description="MADS-box" evidence="7">
    <location>
        <begin position="1"/>
        <end position="56"/>
    </location>
</feature>
<evidence type="ECO:0000259" key="7">
    <source>
        <dbReference type="PROSITE" id="PS50066"/>
    </source>
</evidence>
<dbReference type="Proteomes" id="UP000639772">
    <property type="component" value="Chromosome 9"/>
</dbReference>
<dbReference type="InterPro" id="IPR002100">
    <property type="entry name" value="TF_MADSbox"/>
</dbReference>
<evidence type="ECO:0000313" key="8">
    <source>
        <dbReference type="EMBL" id="KAG0469301.1"/>
    </source>
</evidence>
<keyword evidence="4" id="KW-0804">Transcription</keyword>
<feature type="compositionally biased region" description="Basic and acidic residues" evidence="6">
    <location>
        <begin position="194"/>
        <end position="203"/>
    </location>
</feature>
<protein>
    <recommendedName>
        <fullName evidence="7">MADS-box domain-containing protein</fullName>
    </recommendedName>
</protein>
<dbReference type="CDD" id="cd00266">
    <property type="entry name" value="MADS_SRF_like"/>
    <property type="match status" value="1"/>
</dbReference>
<evidence type="ECO:0000313" key="9">
    <source>
        <dbReference type="Proteomes" id="UP000639772"/>
    </source>
</evidence>
<dbReference type="PANTHER" id="PTHR48019">
    <property type="entry name" value="SERUM RESPONSE FACTOR HOMOLOG"/>
    <property type="match status" value="1"/>
</dbReference>
<keyword evidence="3" id="KW-0238">DNA-binding</keyword>
<organism evidence="8 9">
    <name type="scientific">Vanilla planifolia</name>
    <name type="common">Vanilla</name>
    <dbReference type="NCBI Taxonomy" id="51239"/>
    <lineage>
        <taxon>Eukaryota</taxon>
        <taxon>Viridiplantae</taxon>
        <taxon>Streptophyta</taxon>
        <taxon>Embryophyta</taxon>
        <taxon>Tracheophyta</taxon>
        <taxon>Spermatophyta</taxon>
        <taxon>Magnoliopsida</taxon>
        <taxon>Liliopsida</taxon>
        <taxon>Asparagales</taxon>
        <taxon>Orchidaceae</taxon>
        <taxon>Vanilloideae</taxon>
        <taxon>Vanilleae</taxon>
        <taxon>Vanilla</taxon>
    </lineage>
</organism>
<accession>A0A835URR2</accession>
<dbReference type="GO" id="GO:0000987">
    <property type="term" value="F:cis-regulatory region sequence-specific DNA binding"/>
    <property type="evidence" value="ECO:0007669"/>
    <property type="project" value="InterPro"/>
</dbReference>
<gene>
    <name evidence="8" type="ORF">HPP92_018629</name>
</gene>
<evidence type="ECO:0000256" key="5">
    <source>
        <dbReference type="ARBA" id="ARBA00023242"/>
    </source>
</evidence>
<dbReference type="PRINTS" id="PR00404">
    <property type="entry name" value="MADSDOMAIN"/>
</dbReference>
<dbReference type="PROSITE" id="PS50066">
    <property type="entry name" value="MADS_BOX_2"/>
    <property type="match status" value="1"/>
</dbReference>
<evidence type="ECO:0000256" key="6">
    <source>
        <dbReference type="SAM" id="MobiDB-lite"/>
    </source>
</evidence>
<dbReference type="InterPro" id="IPR033897">
    <property type="entry name" value="SRF-like_MADS-box"/>
</dbReference>
<keyword evidence="2" id="KW-0805">Transcription regulation</keyword>
<dbReference type="Gene3D" id="3.40.1810.10">
    <property type="entry name" value="Transcription factor, MADS-box"/>
    <property type="match status" value="1"/>
</dbReference>
<dbReference type="EMBL" id="JADCNM010000009">
    <property type="protein sequence ID" value="KAG0469301.1"/>
    <property type="molecule type" value="Genomic_DNA"/>
</dbReference>
<name>A0A835URR2_VANPL</name>
<comment type="caution">
    <text evidence="8">The sequence shown here is derived from an EMBL/GenBank/DDBJ whole genome shotgun (WGS) entry which is preliminary data.</text>
</comment>
<dbReference type="GO" id="GO:0046983">
    <property type="term" value="F:protein dimerization activity"/>
    <property type="evidence" value="ECO:0007669"/>
    <property type="project" value="InterPro"/>
</dbReference>
<dbReference type="InterPro" id="IPR050142">
    <property type="entry name" value="MADS-box/MEF2_TF"/>
</dbReference>
<comment type="subcellular location">
    <subcellularLocation>
        <location evidence="1">Nucleus</location>
    </subcellularLocation>
</comment>
<feature type="region of interest" description="Disordered" evidence="6">
    <location>
        <begin position="187"/>
        <end position="219"/>
    </location>
</feature>
<dbReference type="SMART" id="SM00432">
    <property type="entry name" value="MADS"/>
    <property type="match status" value="1"/>
</dbReference>
<dbReference type="AlphaFoldDB" id="A0A835URR2"/>